<evidence type="ECO:0000313" key="1">
    <source>
        <dbReference type="EMBL" id="KZT76739.1"/>
    </source>
</evidence>
<dbReference type="EMBL" id="KV097771">
    <property type="protein sequence ID" value="KZT76739.1"/>
    <property type="molecule type" value="Genomic_DNA"/>
</dbReference>
<accession>A0A2Z6ZUH9</accession>
<sequence>MKNLEDDESVGIDRPVEALKEEMHSAQIERKEKQRDEAVNYYSTRGALIAQLTAES</sequence>
<evidence type="ECO:0000313" key="2">
    <source>
        <dbReference type="Proteomes" id="UP000250235"/>
    </source>
</evidence>
<protein>
    <submittedName>
        <fullName evidence="1">Uncharacterized protein</fullName>
    </submittedName>
</protein>
<organism evidence="1 2">
    <name type="scientific">Dorcoceras hygrometricum</name>
    <dbReference type="NCBI Taxonomy" id="472368"/>
    <lineage>
        <taxon>Eukaryota</taxon>
        <taxon>Viridiplantae</taxon>
        <taxon>Streptophyta</taxon>
        <taxon>Embryophyta</taxon>
        <taxon>Tracheophyta</taxon>
        <taxon>Spermatophyta</taxon>
        <taxon>Magnoliopsida</taxon>
        <taxon>eudicotyledons</taxon>
        <taxon>Gunneridae</taxon>
        <taxon>Pentapetalae</taxon>
        <taxon>asterids</taxon>
        <taxon>lamiids</taxon>
        <taxon>Lamiales</taxon>
        <taxon>Gesneriaceae</taxon>
        <taxon>Didymocarpoideae</taxon>
        <taxon>Trichosporeae</taxon>
        <taxon>Loxocarpinae</taxon>
        <taxon>Dorcoceras</taxon>
    </lineage>
</organism>
<dbReference type="AlphaFoldDB" id="A0A2Z6ZUH9"/>
<gene>
    <name evidence="1" type="ORF">F511_46236</name>
</gene>
<name>A0A2Z6ZUH9_9LAMI</name>
<proteinExistence type="predicted"/>
<keyword evidence="2" id="KW-1185">Reference proteome</keyword>
<dbReference type="Proteomes" id="UP000250235">
    <property type="component" value="Unassembled WGS sequence"/>
</dbReference>
<reference evidence="1 2" key="1">
    <citation type="journal article" date="2015" name="Proc. Natl. Acad. Sci. U.S.A.">
        <title>The resurrection genome of Boea hygrometrica: A blueprint for survival of dehydration.</title>
        <authorList>
            <person name="Xiao L."/>
            <person name="Yang G."/>
            <person name="Zhang L."/>
            <person name="Yang X."/>
            <person name="Zhao S."/>
            <person name="Ji Z."/>
            <person name="Zhou Q."/>
            <person name="Hu M."/>
            <person name="Wang Y."/>
            <person name="Chen M."/>
            <person name="Xu Y."/>
            <person name="Jin H."/>
            <person name="Xiao X."/>
            <person name="Hu G."/>
            <person name="Bao F."/>
            <person name="Hu Y."/>
            <person name="Wan P."/>
            <person name="Li L."/>
            <person name="Deng X."/>
            <person name="Kuang T."/>
            <person name="Xiang C."/>
            <person name="Zhu J.K."/>
            <person name="Oliver M.J."/>
            <person name="He Y."/>
        </authorList>
    </citation>
    <scope>NUCLEOTIDE SEQUENCE [LARGE SCALE GENOMIC DNA]</scope>
    <source>
        <strain evidence="2">cv. XS01</strain>
    </source>
</reference>